<dbReference type="RefSeq" id="WP_091934630.1">
    <property type="nucleotide sequence ID" value="NZ_FOUJ01000002.1"/>
</dbReference>
<evidence type="ECO:0000256" key="3">
    <source>
        <dbReference type="ARBA" id="ARBA00023239"/>
    </source>
</evidence>
<dbReference type="PANTHER" id="PTHR42818">
    <property type="entry name" value="SULFOPYRUVATE DECARBOXYLASE SUBUNIT ALPHA"/>
    <property type="match status" value="1"/>
</dbReference>
<dbReference type="AlphaFoldDB" id="A0A1I4QT14"/>
<organism evidence="7 8">
    <name type="scientific">Methanolobus profundi</name>
    <dbReference type="NCBI Taxonomy" id="487685"/>
    <lineage>
        <taxon>Archaea</taxon>
        <taxon>Methanobacteriati</taxon>
        <taxon>Methanobacteriota</taxon>
        <taxon>Stenosarchaea group</taxon>
        <taxon>Methanomicrobia</taxon>
        <taxon>Methanosarcinales</taxon>
        <taxon>Methanosarcinaceae</taxon>
        <taxon>Methanolobus</taxon>
    </lineage>
</organism>
<accession>A0A1I4QT14</accession>
<dbReference type="CDD" id="cd07035">
    <property type="entry name" value="TPP_PYR_POX_like"/>
    <property type="match status" value="1"/>
</dbReference>
<proteinExistence type="predicted"/>
<keyword evidence="3" id="KW-0456">Lyase</keyword>
<dbReference type="InterPro" id="IPR012001">
    <property type="entry name" value="Thiamin_PyroP_enz_TPP-bd_dom"/>
</dbReference>
<sequence length="174" mass="18987">MSPSLSGDLTPSESIFKGIKDAEIDFIVSVPCANLGKLINMVEEDPDILHLPVTREEEGVGVCAGAYMGGKRPAMLMQNSGLGNSINALASLNMLYKIPLLMVISHRGVLGEPIVAQVPMGELTTKLFDTMDIPYFIPEKDTDPADMVSKAWELASEKKMPVAVLLPIQFWRKQ</sequence>
<evidence type="ECO:0000256" key="2">
    <source>
        <dbReference type="ARBA" id="ARBA00022793"/>
    </source>
</evidence>
<dbReference type="InterPro" id="IPR051818">
    <property type="entry name" value="TPP_dependent_decarboxylase"/>
</dbReference>
<evidence type="ECO:0000313" key="7">
    <source>
        <dbReference type="EMBL" id="SFM43208.1"/>
    </source>
</evidence>
<keyword evidence="1" id="KW-0174">Coenzyme M biosynthesis</keyword>
<dbReference type="GO" id="GO:0050545">
    <property type="term" value="F:sulfopyruvate decarboxylase activity"/>
    <property type="evidence" value="ECO:0007669"/>
    <property type="project" value="UniProtKB-EC"/>
</dbReference>
<dbReference type="InterPro" id="IPR022502">
    <property type="entry name" value="Sulfopyruvate_deCO2ase_alpha"/>
</dbReference>
<dbReference type="InterPro" id="IPR029061">
    <property type="entry name" value="THDP-binding"/>
</dbReference>
<comment type="catalytic activity">
    <reaction evidence="5">
        <text>3-sulfopyruvate + H(+) = sulfoacetaldehyde + CO2</text>
        <dbReference type="Rhea" id="RHEA:20948"/>
        <dbReference type="ChEBI" id="CHEBI:15378"/>
        <dbReference type="ChEBI" id="CHEBI:16526"/>
        <dbReference type="ChEBI" id="CHEBI:57940"/>
        <dbReference type="ChEBI" id="CHEBI:58246"/>
        <dbReference type="EC" id="4.1.1.79"/>
    </reaction>
</comment>
<feature type="domain" description="Thiamine pyrophosphate enzyme N-terminal TPP-binding" evidence="6">
    <location>
        <begin position="12"/>
        <end position="108"/>
    </location>
</feature>
<protein>
    <recommendedName>
        <fullName evidence="4">sulfopyruvate decarboxylase</fullName>
        <ecNumber evidence="4">4.1.1.79</ecNumber>
    </recommendedName>
</protein>
<dbReference type="EC" id="4.1.1.79" evidence="4"/>
<keyword evidence="8" id="KW-1185">Reference proteome</keyword>
<dbReference type="PANTHER" id="PTHR42818:SF1">
    <property type="entry name" value="SULFOPYRUVATE DECARBOXYLASE"/>
    <property type="match status" value="1"/>
</dbReference>
<dbReference type="Pfam" id="PF02776">
    <property type="entry name" value="TPP_enzyme_N"/>
    <property type="match status" value="1"/>
</dbReference>
<evidence type="ECO:0000256" key="1">
    <source>
        <dbReference type="ARBA" id="ARBA00022545"/>
    </source>
</evidence>
<dbReference type="Gene3D" id="3.40.50.970">
    <property type="match status" value="1"/>
</dbReference>
<gene>
    <name evidence="7" type="ORF">SAMN04488696_1185</name>
</gene>
<dbReference type="SUPFAM" id="SSF52518">
    <property type="entry name" value="Thiamin diphosphate-binding fold (THDP-binding)"/>
    <property type="match status" value="1"/>
</dbReference>
<name>A0A1I4QT14_9EURY</name>
<evidence type="ECO:0000256" key="5">
    <source>
        <dbReference type="ARBA" id="ARBA00048551"/>
    </source>
</evidence>
<dbReference type="STRING" id="487685.SAMN04488696_1185"/>
<evidence type="ECO:0000313" key="8">
    <source>
        <dbReference type="Proteomes" id="UP000198535"/>
    </source>
</evidence>
<reference evidence="8" key="1">
    <citation type="submission" date="2016-10" db="EMBL/GenBank/DDBJ databases">
        <authorList>
            <person name="Varghese N."/>
            <person name="Submissions S."/>
        </authorList>
    </citation>
    <scope>NUCLEOTIDE SEQUENCE [LARGE SCALE GENOMIC DNA]</scope>
    <source>
        <strain evidence="8">Mob M</strain>
    </source>
</reference>
<dbReference type="GO" id="GO:0019295">
    <property type="term" value="P:coenzyme M biosynthetic process"/>
    <property type="evidence" value="ECO:0007669"/>
    <property type="project" value="UniProtKB-KW"/>
</dbReference>
<keyword evidence="7" id="KW-0670">Pyruvate</keyword>
<dbReference type="Proteomes" id="UP000198535">
    <property type="component" value="Unassembled WGS sequence"/>
</dbReference>
<dbReference type="OrthoDB" id="53192at2157"/>
<dbReference type="NCBIfam" id="TIGR03845">
    <property type="entry name" value="sulfopyru_alph"/>
    <property type="match status" value="1"/>
</dbReference>
<evidence type="ECO:0000259" key="6">
    <source>
        <dbReference type="Pfam" id="PF02776"/>
    </source>
</evidence>
<evidence type="ECO:0000256" key="4">
    <source>
        <dbReference type="ARBA" id="ARBA00038875"/>
    </source>
</evidence>
<dbReference type="EMBL" id="FOUJ01000002">
    <property type="protein sequence ID" value="SFM43208.1"/>
    <property type="molecule type" value="Genomic_DNA"/>
</dbReference>
<keyword evidence="2" id="KW-0210">Decarboxylase</keyword>
<dbReference type="GO" id="GO:0030976">
    <property type="term" value="F:thiamine pyrophosphate binding"/>
    <property type="evidence" value="ECO:0007669"/>
    <property type="project" value="InterPro"/>
</dbReference>